<dbReference type="eggNOG" id="COG3307">
    <property type="taxonomic scope" value="Bacteria"/>
</dbReference>
<dbReference type="Proteomes" id="UP000002384">
    <property type="component" value="Chromosome"/>
</dbReference>
<evidence type="ECO:0000256" key="5">
    <source>
        <dbReference type="SAM" id="Phobius"/>
    </source>
</evidence>
<feature type="transmembrane region" description="Helical" evidence="5">
    <location>
        <begin position="140"/>
        <end position="157"/>
    </location>
</feature>
<dbReference type="EMBL" id="CP001291">
    <property type="protein sequence ID" value="ACK68706.1"/>
    <property type="molecule type" value="Genomic_DNA"/>
</dbReference>
<dbReference type="AlphaFoldDB" id="B7KAN4"/>
<name>B7KAN4_GLOC7</name>
<comment type="subcellular location">
    <subcellularLocation>
        <location evidence="1">Membrane</location>
        <topology evidence="1">Multi-pass membrane protein</topology>
    </subcellularLocation>
</comment>
<feature type="domain" description="O-antigen ligase-related" evidence="6">
    <location>
        <begin position="230"/>
        <end position="370"/>
    </location>
</feature>
<evidence type="ECO:0000313" key="7">
    <source>
        <dbReference type="EMBL" id="ACK68706.1"/>
    </source>
</evidence>
<dbReference type="STRING" id="65393.PCC7424_0238"/>
<reference evidence="8" key="1">
    <citation type="journal article" date="2011" name="MBio">
        <title>Novel metabolic attributes of the genus Cyanothece, comprising a group of unicellular nitrogen-fixing Cyanobacteria.</title>
        <authorList>
            <person name="Bandyopadhyay A."/>
            <person name="Elvitigala T."/>
            <person name="Welsh E."/>
            <person name="Stockel J."/>
            <person name="Liberton M."/>
            <person name="Min H."/>
            <person name="Sherman L.A."/>
            <person name="Pakrasi H.B."/>
        </authorList>
    </citation>
    <scope>NUCLEOTIDE SEQUENCE [LARGE SCALE GENOMIC DNA]</scope>
    <source>
        <strain evidence="8">PCC 7424</strain>
    </source>
</reference>
<proteinExistence type="predicted"/>
<evidence type="ECO:0000256" key="3">
    <source>
        <dbReference type="ARBA" id="ARBA00022989"/>
    </source>
</evidence>
<evidence type="ECO:0000259" key="6">
    <source>
        <dbReference type="Pfam" id="PF04932"/>
    </source>
</evidence>
<keyword evidence="4 5" id="KW-0472">Membrane</keyword>
<evidence type="ECO:0000256" key="1">
    <source>
        <dbReference type="ARBA" id="ARBA00004141"/>
    </source>
</evidence>
<gene>
    <name evidence="7" type="ordered locus">PCC7424_0238</name>
</gene>
<protein>
    <recommendedName>
        <fullName evidence="6">O-antigen ligase-related domain-containing protein</fullName>
    </recommendedName>
</protein>
<dbReference type="OrthoDB" id="7595044at2"/>
<dbReference type="Pfam" id="PF04932">
    <property type="entry name" value="Wzy_C"/>
    <property type="match status" value="1"/>
</dbReference>
<keyword evidence="3 5" id="KW-1133">Transmembrane helix</keyword>
<dbReference type="RefSeq" id="WP_012597656.1">
    <property type="nucleotide sequence ID" value="NC_011729.1"/>
</dbReference>
<evidence type="ECO:0000256" key="2">
    <source>
        <dbReference type="ARBA" id="ARBA00022692"/>
    </source>
</evidence>
<sequence length="466" mass="52759">MSPQAQLVILLWLPVTFFLFTRFPPRTAVITSFIGGLLFLPQKAGFSLPLIPDYTRMEATCYGIILGIIIYDAKSLTQFRCRWIDVPMLIWCICPVFSSLTNGLGLYDGINAALENIVRWGLPYFLGRLYLNNLTGLTELAISIVKGGLLYVPLCLFESRMSPQLHRIVYGFHPHSFLQSIRLGGFRPVVFMSHGLMVGMWMMLATLVIFWLWKANAIQQIWGIPTNWQVVILLITFILVRSTGAYLYLFYGLIVLFMAKWFRTQLALILLIIGICFYLFINISGQFNGEQIVAFVSNINAERAQSLEFRFDNEELLIDKARQKIVFGWGGWGRNRVYQTNRRGEVINTSITDSFWVITFGTRGVVGMISITVALLLPVLRFSLWGYPPKTWFNPKIAPAAVLGIGLVLFMVDCLLNAMFNPVFPLISGGLSGLSFKPVRSPRTKSRIKLSTVPARRPLTSARRGR</sequence>
<accession>B7KAN4</accession>
<organism evidence="7 8">
    <name type="scientific">Gloeothece citriformis (strain PCC 7424)</name>
    <name type="common">Cyanothece sp. (strain PCC 7424)</name>
    <dbReference type="NCBI Taxonomy" id="65393"/>
    <lineage>
        <taxon>Bacteria</taxon>
        <taxon>Bacillati</taxon>
        <taxon>Cyanobacteriota</taxon>
        <taxon>Cyanophyceae</taxon>
        <taxon>Oscillatoriophycideae</taxon>
        <taxon>Chroococcales</taxon>
        <taxon>Aphanothecaceae</taxon>
        <taxon>Gloeothece</taxon>
        <taxon>Gloeothece citriformis</taxon>
    </lineage>
</organism>
<evidence type="ECO:0000256" key="4">
    <source>
        <dbReference type="ARBA" id="ARBA00023136"/>
    </source>
</evidence>
<feature type="transmembrane region" description="Helical" evidence="5">
    <location>
        <begin position="189"/>
        <end position="213"/>
    </location>
</feature>
<dbReference type="InterPro" id="IPR007016">
    <property type="entry name" value="O-antigen_ligase-rel_domated"/>
</dbReference>
<dbReference type="HOGENOM" id="CLU_586233_0_0_3"/>
<feature type="transmembrane region" description="Helical" evidence="5">
    <location>
        <begin position="266"/>
        <end position="285"/>
    </location>
</feature>
<evidence type="ECO:0000313" key="8">
    <source>
        <dbReference type="Proteomes" id="UP000002384"/>
    </source>
</evidence>
<feature type="transmembrane region" description="Helical" evidence="5">
    <location>
        <begin position="355"/>
        <end position="380"/>
    </location>
</feature>
<dbReference type="KEGG" id="cyc:PCC7424_0238"/>
<feature type="transmembrane region" description="Helical" evidence="5">
    <location>
        <begin position="233"/>
        <end position="259"/>
    </location>
</feature>
<dbReference type="GO" id="GO:0016020">
    <property type="term" value="C:membrane"/>
    <property type="evidence" value="ECO:0007669"/>
    <property type="project" value="UniProtKB-SubCell"/>
</dbReference>
<keyword evidence="8" id="KW-1185">Reference proteome</keyword>
<feature type="transmembrane region" description="Helical" evidence="5">
    <location>
        <begin position="392"/>
        <end position="412"/>
    </location>
</feature>
<keyword evidence="2 5" id="KW-0812">Transmembrane</keyword>